<evidence type="ECO:0000259" key="5">
    <source>
        <dbReference type="SMART" id="SM00043"/>
    </source>
</evidence>
<dbReference type="GO" id="GO:0004869">
    <property type="term" value="F:cysteine-type endopeptidase inhibitor activity"/>
    <property type="evidence" value="ECO:0007669"/>
    <property type="project" value="UniProtKB-KW"/>
</dbReference>
<gene>
    <name evidence="6" type="ORF">J8273_1720</name>
</gene>
<comment type="similarity">
    <text evidence="1">Belongs to the cystatin family.</text>
</comment>
<feature type="chain" id="PRO_5035249792" evidence="4">
    <location>
        <begin position="17"/>
        <end position="108"/>
    </location>
</feature>
<dbReference type="GO" id="GO:0031982">
    <property type="term" value="C:vesicle"/>
    <property type="evidence" value="ECO:0007669"/>
    <property type="project" value="TreeGrafter"/>
</dbReference>
<keyword evidence="2" id="KW-0646">Protease inhibitor</keyword>
<organism evidence="6 7">
    <name type="scientific">Carpediemonas membranifera</name>
    <dbReference type="NCBI Taxonomy" id="201153"/>
    <lineage>
        <taxon>Eukaryota</taxon>
        <taxon>Metamonada</taxon>
        <taxon>Carpediemonas-like organisms</taxon>
        <taxon>Carpediemonas</taxon>
    </lineage>
</organism>
<dbReference type="OrthoDB" id="752087at2759"/>
<dbReference type="EMBL" id="JAHDYR010000005">
    <property type="protein sequence ID" value="KAG9396702.1"/>
    <property type="molecule type" value="Genomic_DNA"/>
</dbReference>
<evidence type="ECO:0000256" key="1">
    <source>
        <dbReference type="ARBA" id="ARBA00009403"/>
    </source>
</evidence>
<accession>A0A8J6BFZ9</accession>
<dbReference type="InterPro" id="IPR046350">
    <property type="entry name" value="Cystatin_sf"/>
</dbReference>
<keyword evidence="7" id="KW-1185">Reference proteome</keyword>
<dbReference type="GO" id="GO:0005615">
    <property type="term" value="C:extracellular space"/>
    <property type="evidence" value="ECO:0007669"/>
    <property type="project" value="TreeGrafter"/>
</dbReference>
<proteinExistence type="inferred from homology"/>
<feature type="signal peptide" evidence="4">
    <location>
        <begin position="1"/>
        <end position="16"/>
    </location>
</feature>
<protein>
    <submittedName>
        <fullName evidence="6">Cystatin domain</fullName>
    </submittedName>
</protein>
<dbReference type="Gene3D" id="3.10.450.10">
    <property type="match status" value="1"/>
</dbReference>
<sequence length="108" mass="12170">MRKALILLALAVFAAAMITGGFVRADQSDPEVQEALSFAVDQIKEQNRPEQFVRLIEAYTQVVNGINFRLIAHFATEDGTLPHEIIVYKPFAGDIMMTKFERFHASEN</sequence>
<keyword evidence="3" id="KW-0789">Thiol protease inhibitor</keyword>
<dbReference type="PANTHER" id="PTHR46186">
    <property type="entry name" value="CYSTATIN"/>
    <property type="match status" value="1"/>
</dbReference>
<dbReference type="Pfam" id="PF00031">
    <property type="entry name" value="Cystatin"/>
    <property type="match status" value="1"/>
</dbReference>
<evidence type="ECO:0000256" key="2">
    <source>
        <dbReference type="ARBA" id="ARBA00022690"/>
    </source>
</evidence>
<dbReference type="SUPFAM" id="SSF54403">
    <property type="entry name" value="Cystatin/monellin"/>
    <property type="match status" value="1"/>
</dbReference>
<evidence type="ECO:0000313" key="7">
    <source>
        <dbReference type="Proteomes" id="UP000717585"/>
    </source>
</evidence>
<dbReference type="GO" id="GO:0005737">
    <property type="term" value="C:cytoplasm"/>
    <property type="evidence" value="ECO:0007669"/>
    <property type="project" value="TreeGrafter"/>
</dbReference>
<keyword evidence="4" id="KW-0732">Signal</keyword>
<evidence type="ECO:0000256" key="4">
    <source>
        <dbReference type="SAM" id="SignalP"/>
    </source>
</evidence>
<dbReference type="Proteomes" id="UP000717585">
    <property type="component" value="Unassembled WGS sequence"/>
</dbReference>
<reference evidence="6" key="1">
    <citation type="submission" date="2021-05" db="EMBL/GenBank/DDBJ databases">
        <title>A free-living protist that lacks canonical eukaryotic 1 DNA replication and segregation systems.</title>
        <authorList>
            <person name="Salas-Leiva D.E."/>
            <person name="Tromer E.C."/>
            <person name="Curtis B.A."/>
            <person name="Jerlstrom-Hultqvist J."/>
            <person name="Kolisko M."/>
            <person name="Yi Z."/>
            <person name="Salas-Leiva J.S."/>
            <person name="Gallot-Lavallee L."/>
            <person name="Kops G.J.P.L."/>
            <person name="Archibald J.M."/>
            <person name="Simpson A.G.B."/>
            <person name="Roger A.J."/>
        </authorList>
    </citation>
    <scope>NUCLEOTIDE SEQUENCE</scope>
    <source>
        <strain evidence="6">BICM</strain>
    </source>
</reference>
<dbReference type="AlphaFoldDB" id="A0A8J6BFZ9"/>
<dbReference type="CDD" id="cd00042">
    <property type="entry name" value="CY"/>
    <property type="match status" value="1"/>
</dbReference>
<feature type="domain" description="Cystatin" evidence="5">
    <location>
        <begin position="17"/>
        <end position="103"/>
    </location>
</feature>
<evidence type="ECO:0000313" key="6">
    <source>
        <dbReference type="EMBL" id="KAG9396702.1"/>
    </source>
</evidence>
<dbReference type="InterPro" id="IPR000010">
    <property type="entry name" value="Cystatin_dom"/>
</dbReference>
<comment type="caution">
    <text evidence="6">The sequence shown here is derived from an EMBL/GenBank/DDBJ whole genome shotgun (WGS) entry which is preliminary data.</text>
</comment>
<evidence type="ECO:0000256" key="3">
    <source>
        <dbReference type="ARBA" id="ARBA00022704"/>
    </source>
</evidence>
<dbReference type="SMART" id="SM00043">
    <property type="entry name" value="CY"/>
    <property type="match status" value="1"/>
</dbReference>
<name>A0A8J6BFZ9_9EUKA</name>
<dbReference type="PANTHER" id="PTHR46186:SF2">
    <property type="entry name" value="CYSTATIN"/>
    <property type="match status" value="1"/>
</dbReference>